<feature type="chain" id="PRO_5037823223" evidence="2">
    <location>
        <begin position="26"/>
        <end position="142"/>
    </location>
</feature>
<dbReference type="KEGG" id="saqt:GJV85_08005"/>
<keyword evidence="4" id="KW-1185">Reference proteome</keyword>
<organism evidence="3 4">
    <name type="scientific">Sulfurimonas aquatica</name>
    <dbReference type="NCBI Taxonomy" id="2672570"/>
    <lineage>
        <taxon>Bacteria</taxon>
        <taxon>Pseudomonadati</taxon>
        <taxon>Campylobacterota</taxon>
        <taxon>Epsilonproteobacteria</taxon>
        <taxon>Campylobacterales</taxon>
        <taxon>Sulfurimonadaceae</taxon>
        <taxon>Sulfurimonas</taxon>
    </lineage>
</organism>
<dbReference type="RefSeq" id="WP_207560871.1">
    <property type="nucleotide sequence ID" value="NZ_CP046072.1"/>
</dbReference>
<keyword evidence="2" id="KW-0732">Signal</keyword>
<gene>
    <name evidence="3" type="ORF">GJV85_08005</name>
</gene>
<proteinExistence type="predicted"/>
<evidence type="ECO:0000256" key="1">
    <source>
        <dbReference type="SAM" id="Coils"/>
    </source>
</evidence>
<name>A0A975B0T7_9BACT</name>
<dbReference type="Gene3D" id="1.20.120.1490">
    <property type="match status" value="1"/>
</dbReference>
<reference evidence="3" key="2">
    <citation type="submission" date="2021-04" db="EMBL/GenBank/DDBJ databases">
        <title>Isolation and characterization of a novel species of the genus Sulfurimonas.</title>
        <authorList>
            <person name="Fukui M."/>
        </authorList>
    </citation>
    <scope>NUCLEOTIDE SEQUENCE</scope>
    <source>
        <strain evidence="3">H1576</strain>
    </source>
</reference>
<dbReference type="EMBL" id="CP046072">
    <property type="protein sequence ID" value="QSZ42055.1"/>
    <property type="molecule type" value="Genomic_DNA"/>
</dbReference>
<sequence>MKTKLTSILTALAILSSFATTSLIAQSAAKPKPFLIQGQLPHLTGMVKIMWDDEDLALSVAQKEKLMVVRKNTLKNAQALGKEVNALEAEIVKASNDGATPASLKDRVSKLASLRAAATMVHLNCIFDTRAILSDDQLYVLE</sequence>
<evidence type="ECO:0000313" key="4">
    <source>
        <dbReference type="Proteomes" id="UP000671852"/>
    </source>
</evidence>
<dbReference type="AlphaFoldDB" id="A0A975B0T7"/>
<protein>
    <submittedName>
        <fullName evidence="3">Uncharacterized protein</fullName>
    </submittedName>
</protein>
<accession>A0A975B0T7</accession>
<keyword evidence="1" id="KW-0175">Coiled coil</keyword>
<feature type="signal peptide" evidence="2">
    <location>
        <begin position="1"/>
        <end position="25"/>
    </location>
</feature>
<reference evidence="3" key="1">
    <citation type="submission" date="2019-11" db="EMBL/GenBank/DDBJ databases">
        <authorList>
            <person name="Kojima H."/>
        </authorList>
    </citation>
    <scope>NUCLEOTIDE SEQUENCE</scope>
    <source>
        <strain evidence="3">H1576</strain>
    </source>
</reference>
<feature type="coiled-coil region" evidence="1">
    <location>
        <begin position="70"/>
        <end position="97"/>
    </location>
</feature>
<evidence type="ECO:0000313" key="3">
    <source>
        <dbReference type="EMBL" id="QSZ42055.1"/>
    </source>
</evidence>
<dbReference type="Proteomes" id="UP000671852">
    <property type="component" value="Chromosome"/>
</dbReference>
<evidence type="ECO:0000256" key="2">
    <source>
        <dbReference type="SAM" id="SignalP"/>
    </source>
</evidence>